<gene>
    <name evidence="10" type="ORF">Q8F55_007484</name>
</gene>
<keyword evidence="3 6" id="KW-0863">Zinc-finger</keyword>
<feature type="compositionally biased region" description="Polar residues" evidence="7">
    <location>
        <begin position="510"/>
        <end position="520"/>
    </location>
</feature>
<feature type="compositionally biased region" description="Polar residues" evidence="7">
    <location>
        <begin position="28"/>
        <end position="42"/>
    </location>
</feature>
<evidence type="ECO:0000256" key="2">
    <source>
        <dbReference type="ARBA" id="ARBA00022723"/>
    </source>
</evidence>
<dbReference type="Proteomes" id="UP001565368">
    <property type="component" value="Unassembled WGS sequence"/>
</dbReference>
<evidence type="ECO:0000256" key="4">
    <source>
        <dbReference type="ARBA" id="ARBA00022786"/>
    </source>
</evidence>
<proteinExistence type="predicted"/>
<dbReference type="Pfam" id="PF17123">
    <property type="entry name" value="zf-RING_11"/>
    <property type="match status" value="1"/>
</dbReference>
<dbReference type="RefSeq" id="XP_069205751.1">
    <property type="nucleotide sequence ID" value="XM_069355910.1"/>
</dbReference>
<keyword evidence="1" id="KW-0808">Transferase</keyword>
<evidence type="ECO:0000256" key="7">
    <source>
        <dbReference type="SAM" id="MobiDB-lite"/>
    </source>
</evidence>
<dbReference type="SUPFAM" id="SSF57850">
    <property type="entry name" value="RING/U-box"/>
    <property type="match status" value="1"/>
</dbReference>
<sequence length="662" mass="68231">MSRPAAVRQRTSSPPGSPSGRANHLSVVGSNQPFASPTSPRSTFLGSFMRTRSRAASVTNAVAGAVRGRVGSPTTEQPNPLSGTNDVTRSVSTPPSAEPAFVNIPPVDPALRRNHRVRLVPVLESNRSFSFAPVVRELGVMHVPPGILPSIAAASVTDVGPTVNGRPPPLIIKIGRFTDRGAGSTAPPVAAPAPALTPAPAATDATTPSDGPASATSAGANGAGAAPGATASTAAAVPPPPTPAASAGGGGGDLLSSRAAFKSKVVSRAHAEIWCEPGGKFYIRDTASSSGTFLNHIRLSSPNVQSRPQLLKDGDVVQLGVDYQGGAEEMYRCVKMRVEIGREWQRGANEFNTNALKQLKALGGVEDKADKADSKSSTAHGSSTKKKASVTDCCICLFSVTVCQSLFIAPCSHVFHYKCIRPLLNQHYPGFSCPLCRTFANLEEDVETEDAWEIASRRASVISRRNSNHSIRLPPAPDGAAPHPPTSEGEPSTGVGFGEASASIDELLAGSSSGRPSQDGTPAAEDGDTRPGLQRQLTAVGDTTIQNGTNGGQTPDIITEAESELRATSAALPIAGSGASTQRNSGTPSNLASLQHTPMNDYFLSSLANNHSGLATPSRDDASSGPGSRRSHEVLEEEPAAEAAAEAADANGSDSDGMHMDP</sequence>
<feature type="domain" description="RING-type" evidence="9">
    <location>
        <begin position="393"/>
        <end position="437"/>
    </location>
</feature>
<evidence type="ECO:0000256" key="1">
    <source>
        <dbReference type="ARBA" id="ARBA00022679"/>
    </source>
</evidence>
<keyword evidence="5" id="KW-0862">Zinc</keyword>
<feature type="compositionally biased region" description="Low complexity" evidence="7">
    <location>
        <begin position="641"/>
        <end position="650"/>
    </location>
</feature>
<comment type="caution">
    <text evidence="10">The sequence shown here is derived from an EMBL/GenBank/DDBJ whole genome shotgun (WGS) entry which is preliminary data.</text>
</comment>
<evidence type="ECO:0000256" key="5">
    <source>
        <dbReference type="ARBA" id="ARBA00022833"/>
    </source>
</evidence>
<dbReference type="EMBL" id="JBBXJM010000006">
    <property type="protein sequence ID" value="KAL1405807.1"/>
    <property type="molecule type" value="Genomic_DNA"/>
</dbReference>
<dbReference type="Pfam" id="PF00498">
    <property type="entry name" value="FHA"/>
    <property type="match status" value="1"/>
</dbReference>
<feature type="compositionally biased region" description="Polar residues" evidence="7">
    <location>
        <begin position="72"/>
        <end position="95"/>
    </location>
</feature>
<evidence type="ECO:0000313" key="10">
    <source>
        <dbReference type="EMBL" id="KAL1405807.1"/>
    </source>
</evidence>
<feature type="compositionally biased region" description="Low complexity" evidence="7">
    <location>
        <begin position="198"/>
        <end position="236"/>
    </location>
</feature>
<feature type="domain" description="FHA" evidence="8">
    <location>
        <begin position="253"/>
        <end position="299"/>
    </location>
</feature>
<evidence type="ECO:0000256" key="3">
    <source>
        <dbReference type="ARBA" id="ARBA00022771"/>
    </source>
</evidence>
<dbReference type="PROSITE" id="PS50006">
    <property type="entry name" value="FHA_DOMAIN"/>
    <property type="match status" value="1"/>
</dbReference>
<accession>A0ABR3PTM3</accession>
<dbReference type="InterPro" id="IPR013083">
    <property type="entry name" value="Znf_RING/FYVE/PHD"/>
</dbReference>
<dbReference type="PROSITE" id="PS50089">
    <property type="entry name" value="ZF_RING_2"/>
    <property type="match status" value="1"/>
</dbReference>
<dbReference type="SMART" id="SM00184">
    <property type="entry name" value="RING"/>
    <property type="match status" value="1"/>
</dbReference>
<feature type="region of interest" description="Disordered" evidence="7">
    <location>
        <begin position="66"/>
        <end position="101"/>
    </location>
</feature>
<dbReference type="PANTHER" id="PTHR15067:SF7">
    <property type="entry name" value="E3 UBIQUITIN-PROTEIN LIGASE DMA1-RELATED"/>
    <property type="match status" value="1"/>
</dbReference>
<dbReference type="Gene3D" id="2.60.200.20">
    <property type="match status" value="1"/>
</dbReference>
<dbReference type="SMART" id="SM00240">
    <property type="entry name" value="FHA"/>
    <property type="match status" value="1"/>
</dbReference>
<evidence type="ECO:0000313" key="11">
    <source>
        <dbReference type="Proteomes" id="UP001565368"/>
    </source>
</evidence>
<keyword evidence="11" id="KW-1185">Reference proteome</keyword>
<feature type="region of interest" description="Disordered" evidence="7">
    <location>
        <begin position="608"/>
        <end position="662"/>
    </location>
</feature>
<evidence type="ECO:0000259" key="9">
    <source>
        <dbReference type="PROSITE" id="PS50089"/>
    </source>
</evidence>
<evidence type="ECO:0008006" key="12">
    <source>
        <dbReference type="Google" id="ProtNLM"/>
    </source>
</evidence>
<dbReference type="InterPro" id="IPR000253">
    <property type="entry name" value="FHA_dom"/>
</dbReference>
<name>A0ABR3PTM3_9TREE</name>
<dbReference type="PANTHER" id="PTHR15067">
    <property type="entry name" value="E3 UBIQUITIN-PROTEIN LIGASE RNF8"/>
    <property type="match status" value="1"/>
</dbReference>
<feature type="compositionally biased region" description="Pro residues" evidence="7">
    <location>
        <begin position="474"/>
        <end position="485"/>
    </location>
</feature>
<keyword evidence="2" id="KW-0479">Metal-binding</keyword>
<feature type="region of interest" description="Disordered" evidence="7">
    <location>
        <begin position="464"/>
        <end position="531"/>
    </location>
</feature>
<organism evidence="10 11">
    <name type="scientific">Vanrija albida</name>
    <dbReference type="NCBI Taxonomy" id="181172"/>
    <lineage>
        <taxon>Eukaryota</taxon>
        <taxon>Fungi</taxon>
        <taxon>Dikarya</taxon>
        <taxon>Basidiomycota</taxon>
        <taxon>Agaricomycotina</taxon>
        <taxon>Tremellomycetes</taxon>
        <taxon>Trichosporonales</taxon>
        <taxon>Trichosporonaceae</taxon>
        <taxon>Vanrija</taxon>
    </lineage>
</organism>
<dbReference type="Gene3D" id="3.30.40.10">
    <property type="entry name" value="Zinc/RING finger domain, C3HC4 (zinc finger)"/>
    <property type="match status" value="1"/>
</dbReference>
<dbReference type="GeneID" id="95988527"/>
<protein>
    <recommendedName>
        <fullName evidence="12">RING-type E3 ubiquitin transferase</fullName>
    </recommendedName>
</protein>
<evidence type="ECO:0000259" key="8">
    <source>
        <dbReference type="PROSITE" id="PS50006"/>
    </source>
</evidence>
<feature type="region of interest" description="Disordered" evidence="7">
    <location>
        <begin position="1"/>
        <end position="42"/>
    </location>
</feature>
<dbReference type="InterPro" id="IPR001841">
    <property type="entry name" value="Znf_RING"/>
</dbReference>
<evidence type="ECO:0000256" key="6">
    <source>
        <dbReference type="PROSITE-ProRule" id="PRU00175"/>
    </source>
</evidence>
<dbReference type="SUPFAM" id="SSF49879">
    <property type="entry name" value="SMAD/FHA domain"/>
    <property type="match status" value="1"/>
</dbReference>
<reference evidence="10 11" key="1">
    <citation type="submission" date="2023-08" db="EMBL/GenBank/DDBJ databases">
        <title>Annotated Genome Sequence of Vanrija albida AlHP1.</title>
        <authorList>
            <person name="Herzog R."/>
        </authorList>
    </citation>
    <scope>NUCLEOTIDE SEQUENCE [LARGE SCALE GENOMIC DNA]</scope>
    <source>
        <strain evidence="10 11">AlHP1</strain>
    </source>
</reference>
<dbReference type="InterPro" id="IPR008984">
    <property type="entry name" value="SMAD_FHA_dom_sf"/>
</dbReference>
<feature type="region of interest" description="Disordered" evidence="7">
    <location>
        <begin position="182"/>
        <end position="251"/>
    </location>
</feature>
<keyword evidence="4" id="KW-0833">Ubl conjugation pathway</keyword>